<evidence type="ECO:0000259" key="5">
    <source>
        <dbReference type="PROSITE" id="PS51898"/>
    </source>
</evidence>
<evidence type="ECO:0000313" key="6">
    <source>
        <dbReference type="EMBL" id="RYU14849.1"/>
    </source>
</evidence>
<evidence type="ECO:0000256" key="2">
    <source>
        <dbReference type="ARBA" id="ARBA00023125"/>
    </source>
</evidence>
<proteinExistence type="inferred from homology"/>
<dbReference type="PANTHER" id="PTHR30349:SF64">
    <property type="entry name" value="PROPHAGE INTEGRASE INTD-RELATED"/>
    <property type="match status" value="1"/>
</dbReference>
<keyword evidence="7" id="KW-1185">Reference proteome</keyword>
<protein>
    <submittedName>
        <fullName evidence="6">Integrase</fullName>
    </submittedName>
</protein>
<dbReference type="Gene3D" id="1.10.150.130">
    <property type="match status" value="1"/>
</dbReference>
<sequence>MSETTYDVRIWTIHQYKGARRTTYTAKWRVGGVKHQRTFATAKLAEAFRTSLLVATREGMPFFVDDGLPANLRAKQPEQSWLQHAMAYVDAKWPTASARHRKGIAEALTDATVVLLGVNPTGVDATQLRSALYRWAFNSQARTGPLPPGLEAAAAWAERSSPSLAVMADATRLRAVLDRYARRQDGKPAAPATVARKRATLHNVLEYAVELEHFDSNPLKKVKWRAPKATDVVDRRVVVNPAKARALLEAVWQQDPAVAAFFACIYYAGPRPAEVRALTIHDCSLPDSGWGQLTLVGSQQTSGSAWTDGATPTEERGLKHRSTRDTRLVPAHPELVAALRRHLDHFQAGASGQLFVARTGRAGVPISPPYANPVDTGTIYRAWHRARAAALTAREFDSMLARRPYDLRHACLSTWLNAGVPPARVAEWAGHGVDVLLRVYANCVEGDDEIALGRIEGALR</sequence>
<evidence type="ECO:0000256" key="3">
    <source>
        <dbReference type="ARBA" id="ARBA00023172"/>
    </source>
</evidence>
<feature type="compositionally biased region" description="Basic and acidic residues" evidence="4">
    <location>
        <begin position="313"/>
        <end position="324"/>
    </location>
</feature>
<dbReference type="InterPro" id="IPR002104">
    <property type="entry name" value="Integrase_catalytic"/>
</dbReference>
<dbReference type="RefSeq" id="WP_129985272.1">
    <property type="nucleotide sequence ID" value="NZ_SDPU01000009.1"/>
</dbReference>
<organism evidence="6 7">
    <name type="scientific">Nocardioides iriomotensis</name>
    <dbReference type="NCBI Taxonomy" id="715784"/>
    <lineage>
        <taxon>Bacteria</taxon>
        <taxon>Bacillati</taxon>
        <taxon>Actinomycetota</taxon>
        <taxon>Actinomycetes</taxon>
        <taxon>Propionibacteriales</taxon>
        <taxon>Nocardioidaceae</taxon>
        <taxon>Nocardioides</taxon>
    </lineage>
</organism>
<evidence type="ECO:0000313" key="7">
    <source>
        <dbReference type="Proteomes" id="UP000291189"/>
    </source>
</evidence>
<keyword evidence="2" id="KW-0238">DNA-binding</keyword>
<feature type="region of interest" description="Disordered" evidence="4">
    <location>
        <begin position="301"/>
        <end position="324"/>
    </location>
</feature>
<dbReference type="SUPFAM" id="SSF56349">
    <property type="entry name" value="DNA breaking-rejoining enzymes"/>
    <property type="match status" value="1"/>
</dbReference>
<gene>
    <name evidence="6" type="ORF">ETU37_02360</name>
</gene>
<comment type="similarity">
    <text evidence="1">Belongs to the 'phage' integrase family.</text>
</comment>
<evidence type="ECO:0000256" key="1">
    <source>
        <dbReference type="ARBA" id="ARBA00008857"/>
    </source>
</evidence>
<dbReference type="GO" id="GO:0006310">
    <property type="term" value="P:DNA recombination"/>
    <property type="evidence" value="ECO:0007669"/>
    <property type="project" value="UniProtKB-KW"/>
</dbReference>
<dbReference type="AlphaFoldDB" id="A0A4Q5JA59"/>
<dbReference type="GO" id="GO:0003677">
    <property type="term" value="F:DNA binding"/>
    <property type="evidence" value="ECO:0007669"/>
    <property type="project" value="UniProtKB-KW"/>
</dbReference>
<name>A0A4Q5JA59_9ACTN</name>
<keyword evidence="3" id="KW-0233">DNA recombination</keyword>
<dbReference type="Gene3D" id="1.10.443.10">
    <property type="entry name" value="Intergrase catalytic core"/>
    <property type="match status" value="1"/>
</dbReference>
<dbReference type="Proteomes" id="UP000291189">
    <property type="component" value="Unassembled WGS sequence"/>
</dbReference>
<evidence type="ECO:0000256" key="4">
    <source>
        <dbReference type="SAM" id="MobiDB-lite"/>
    </source>
</evidence>
<feature type="domain" description="Tyr recombinase" evidence="5">
    <location>
        <begin position="234"/>
        <end position="454"/>
    </location>
</feature>
<dbReference type="InterPro" id="IPR013762">
    <property type="entry name" value="Integrase-like_cat_sf"/>
</dbReference>
<dbReference type="OrthoDB" id="3773913at2"/>
<dbReference type="GO" id="GO:0015074">
    <property type="term" value="P:DNA integration"/>
    <property type="evidence" value="ECO:0007669"/>
    <property type="project" value="InterPro"/>
</dbReference>
<dbReference type="PROSITE" id="PS51898">
    <property type="entry name" value="TYR_RECOMBINASE"/>
    <property type="match status" value="1"/>
</dbReference>
<dbReference type="InterPro" id="IPR011010">
    <property type="entry name" value="DNA_brk_join_enz"/>
</dbReference>
<accession>A0A4Q5JA59</accession>
<dbReference type="PANTHER" id="PTHR30349">
    <property type="entry name" value="PHAGE INTEGRASE-RELATED"/>
    <property type="match status" value="1"/>
</dbReference>
<comment type="caution">
    <text evidence="6">The sequence shown here is derived from an EMBL/GenBank/DDBJ whole genome shotgun (WGS) entry which is preliminary data.</text>
</comment>
<dbReference type="InterPro" id="IPR010998">
    <property type="entry name" value="Integrase_recombinase_N"/>
</dbReference>
<dbReference type="InterPro" id="IPR050090">
    <property type="entry name" value="Tyrosine_recombinase_XerCD"/>
</dbReference>
<reference evidence="6 7" key="1">
    <citation type="submission" date="2019-01" db="EMBL/GenBank/DDBJ databases">
        <title>Nocardioides guangzhouensis sp. nov., an actinobacterium isolated from soil.</title>
        <authorList>
            <person name="Fu Y."/>
            <person name="Cai Y."/>
            <person name="Lin Z."/>
            <person name="Chen P."/>
        </authorList>
    </citation>
    <scope>NUCLEOTIDE SEQUENCE [LARGE SCALE GENOMIC DNA]</scope>
    <source>
        <strain evidence="6 7">NBRC 105384</strain>
    </source>
</reference>
<dbReference type="EMBL" id="SDPU01000009">
    <property type="protein sequence ID" value="RYU14849.1"/>
    <property type="molecule type" value="Genomic_DNA"/>
</dbReference>